<organism evidence="1 2">
    <name type="scientific">Gigaspora rosea</name>
    <dbReference type="NCBI Taxonomy" id="44941"/>
    <lineage>
        <taxon>Eukaryota</taxon>
        <taxon>Fungi</taxon>
        <taxon>Fungi incertae sedis</taxon>
        <taxon>Mucoromycota</taxon>
        <taxon>Glomeromycotina</taxon>
        <taxon>Glomeromycetes</taxon>
        <taxon>Diversisporales</taxon>
        <taxon>Gigasporaceae</taxon>
        <taxon>Gigaspora</taxon>
    </lineage>
</organism>
<keyword evidence="2" id="KW-1185">Reference proteome</keyword>
<dbReference type="Proteomes" id="UP000266673">
    <property type="component" value="Unassembled WGS sequence"/>
</dbReference>
<protein>
    <submittedName>
        <fullName evidence="1">Uncharacterized protein</fullName>
    </submittedName>
</protein>
<evidence type="ECO:0000313" key="2">
    <source>
        <dbReference type="Proteomes" id="UP000266673"/>
    </source>
</evidence>
<comment type="caution">
    <text evidence="1">The sequence shown here is derived from an EMBL/GenBank/DDBJ whole genome shotgun (WGS) entry which is preliminary data.</text>
</comment>
<dbReference type="AlphaFoldDB" id="A0A397UMP9"/>
<accession>A0A397UMP9</accession>
<proteinExistence type="predicted"/>
<gene>
    <name evidence="1" type="ORF">C2G38_2205874</name>
</gene>
<dbReference type="EMBL" id="QKWP01001240">
    <property type="protein sequence ID" value="RIB10518.1"/>
    <property type="molecule type" value="Genomic_DNA"/>
</dbReference>
<name>A0A397UMP9_9GLOM</name>
<reference evidence="1 2" key="1">
    <citation type="submission" date="2018-06" db="EMBL/GenBank/DDBJ databases">
        <title>Comparative genomics reveals the genomic features of Rhizophagus irregularis, R. cerebriforme, R. diaphanum and Gigaspora rosea, and their symbiotic lifestyle signature.</title>
        <authorList>
            <person name="Morin E."/>
            <person name="San Clemente H."/>
            <person name="Chen E.C.H."/>
            <person name="De La Providencia I."/>
            <person name="Hainaut M."/>
            <person name="Kuo A."/>
            <person name="Kohler A."/>
            <person name="Murat C."/>
            <person name="Tang N."/>
            <person name="Roy S."/>
            <person name="Loubradou J."/>
            <person name="Henrissat B."/>
            <person name="Grigoriev I.V."/>
            <person name="Corradi N."/>
            <person name="Roux C."/>
            <person name="Martin F.M."/>
        </authorList>
    </citation>
    <scope>NUCLEOTIDE SEQUENCE [LARGE SCALE GENOMIC DNA]</scope>
    <source>
        <strain evidence="1 2">DAOM 194757</strain>
    </source>
</reference>
<sequence length="111" mass="12436">METRLASPELGGNSEDLQRHYQKKWNGTQKNNGRQLVRGTVNWHKRPGSLIVLYSPILKLISDLGLVHGKELVPLEILKVSAIADQLEVAPIDDLFFFEFIFAALPNVTGI</sequence>
<evidence type="ECO:0000313" key="1">
    <source>
        <dbReference type="EMBL" id="RIB10518.1"/>
    </source>
</evidence>